<gene>
    <name evidence="2" type="ORF">GCM10022407_39790</name>
</gene>
<evidence type="ECO:0000256" key="1">
    <source>
        <dbReference type="SAM" id="SignalP"/>
    </source>
</evidence>
<dbReference type="PROSITE" id="PS51257">
    <property type="entry name" value="PROKAR_LIPOPROTEIN"/>
    <property type="match status" value="1"/>
</dbReference>
<feature type="chain" id="PRO_5045788904" description="Lipoprotein" evidence="1">
    <location>
        <begin position="20"/>
        <end position="196"/>
    </location>
</feature>
<name>A0ABP7R1Z9_9BACT</name>
<sequence length="196" mass="21781">MNLFRTLPGIALFSLSAMGISSCLTPPDFPITPEIDFKENLVTHIPAGTQDAVDELTFVLNFRDGDGDLGLSQDDIRLPPYNQAPQLPVPQRNHTTNEYNYLIQPFLKNPVTGQFTRFTTPPPFGKIGQYDGTYPRLDGINAKPAPLKGELRYLLPISLDGSVYKKGQVFRYEITILDRALHVSNTITTSEVTLGQ</sequence>
<keyword evidence="3" id="KW-1185">Reference proteome</keyword>
<dbReference type="RefSeq" id="WP_345127252.1">
    <property type="nucleotide sequence ID" value="NZ_BAABDI010000043.1"/>
</dbReference>
<protein>
    <recommendedName>
        <fullName evidence="4">Lipoprotein</fullName>
    </recommendedName>
</protein>
<dbReference type="Proteomes" id="UP001501556">
    <property type="component" value="Unassembled WGS sequence"/>
</dbReference>
<organism evidence="2 3">
    <name type="scientific">Hymenobacter antarcticus</name>
    <dbReference type="NCBI Taxonomy" id="486270"/>
    <lineage>
        <taxon>Bacteria</taxon>
        <taxon>Pseudomonadati</taxon>
        <taxon>Bacteroidota</taxon>
        <taxon>Cytophagia</taxon>
        <taxon>Cytophagales</taxon>
        <taxon>Hymenobacteraceae</taxon>
        <taxon>Hymenobacter</taxon>
    </lineage>
</organism>
<proteinExistence type="predicted"/>
<reference evidence="3" key="1">
    <citation type="journal article" date="2019" name="Int. J. Syst. Evol. Microbiol.">
        <title>The Global Catalogue of Microorganisms (GCM) 10K type strain sequencing project: providing services to taxonomists for standard genome sequencing and annotation.</title>
        <authorList>
            <consortium name="The Broad Institute Genomics Platform"/>
            <consortium name="The Broad Institute Genome Sequencing Center for Infectious Disease"/>
            <person name="Wu L."/>
            <person name="Ma J."/>
        </authorList>
    </citation>
    <scope>NUCLEOTIDE SEQUENCE [LARGE SCALE GENOMIC DNA]</scope>
    <source>
        <strain evidence="3">JCM 17217</strain>
    </source>
</reference>
<evidence type="ECO:0008006" key="4">
    <source>
        <dbReference type="Google" id="ProtNLM"/>
    </source>
</evidence>
<accession>A0ABP7R1Z9</accession>
<feature type="signal peptide" evidence="1">
    <location>
        <begin position="1"/>
        <end position="19"/>
    </location>
</feature>
<evidence type="ECO:0000313" key="2">
    <source>
        <dbReference type="EMBL" id="GAA3991379.1"/>
    </source>
</evidence>
<evidence type="ECO:0000313" key="3">
    <source>
        <dbReference type="Proteomes" id="UP001501556"/>
    </source>
</evidence>
<dbReference type="EMBL" id="BAABDI010000043">
    <property type="protein sequence ID" value="GAA3991379.1"/>
    <property type="molecule type" value="Genomic_DNA"/>
</dbReference>
<comment type="caution">
    <text evidence="2">The sequence shown here is derived from an EMBL/GenBank/DDBJ whole genome shotgun (WGS) entry which is preliminary data.</text>
</comment>
<keyword evidence="1" id="KW-0732">Signal</keyword>